<organism evidence="2 3">
    <name type="scientific">Thiohalophilus thiocyanatoxydans</name>
    <dbReference type="NCBI Taxonomy" id="381308"/>
    <lineage>
        <taxon>Bacteria</taxon>
        <taxon>Pseudomonadati</taxon>
        <taxon>Pseudomonadota</taxon>
        <taxon>Gammaproteobacteria</taxon>
        <taxon>Thiohalomonadales</taxon>
        <taxon>Thiohalophilaceae</taxon>
        <taxon>Thiohalophilus</taxon>
    </lineage>
</organism>
<evidence type="ECO:0000313" key="3">
    <source>
        <dbReference type="Proteomes" id="UP000294914"/>
    </source>
</evidence>
<sequence length="411" mass="47156">MSSDKIKIPTELLDLGMYVAELDKPWIESPFIFQGFLITNDEELDQLHQHCEYVFVDREKSQISIPQALIEQGQQIKTAPNYSDQGSVPYQVTFEEEFPRAKLGYEEIQSQLKGLFRDVRFGRIMKTAEVQKHVQRITESILRNPDAMMLMSNLKAVDEYLVVHAMNVCIMTIVFARFLGFKPDEMQEIGMGALLHDIGEIRLPQEILNKHGELSPEEYATIQKHTAYGVSILKQADNISNTVLDIVLHHHERVNRSGYPEKLSGQEISQSAKIVGIVDVYDSLTSPTPYRGYISNNEALKSMYDWRGTLFDETLVEMFIKCLGVYPIGSTLELNSGEIGIVISTSPQSRLLPTLMLVRDASNKLYDPPKIINLSQFREDDENLYEIRNIVRPEEYDVDLKRYILREVHHL</sequence>
<keyword evidence="3" id="KW-1185">Reference proteome</keyword>
<dbReference type="InterPro" id="IPR003607">
    <property type="entry name" value="HD/PDEase_dom"/>
</dbReference>
<dbReference type="CDD" id="cd00077">
    <property type="entry name" value="HDc"/>
    <property type="match status" value="1"/>
</dbReference>
<dbReference type="EMBL" id="SOQX01000005">
    <property type="protein sequence ID" value="TDY00448.1"/>
    <property type="molecule type" value="Genomic_DNA"/>
</dbReference>
<dbReference type="InterPro" id="IPR037522">
    <property type="entry name" value="HD_GYP_dom"/>
</dbReference>
<dbReference type="PANTHER" id="PTHR43155">
    <property type="entry name" value="CYCLIC DI-GMP PHOSPHODIESTERASE PA4108-RELATED"/>
    <property type="match status" value="1"/>
</dbReference>
<evidence type="ECO:0000259" key="1">
    <source>
        <dbReference type="PROSITE" id="PS51832"/>
    </source>
</evidence>
<name>A0A4R8IJD2_9GAMM</name>
<dbReference type="Gene3D" id="1.10.3210.10">
    <property type="entry name" value="Hypothetical protein af1432"/>
    <property type="match status" value="1"/>
</dbReference>
<dbReference type="PANTHER" id="PTHR43155:SF2">
    <property type="entry name" value="CYCLIC DI-GMP PHOSPHODIESTERASE PA4108"/>
    <property type="match status" value="1"/>
</dbReference>
<gene>
    <name evidence="2" type="ORF">EDC23_1944</name>
</gene>
<dbReference type="SUPFAM" id="SSF109604">
    <property type="entry name" value="HD-domain/PDEase-like"/>
    <property type="match status" value="1"/>
</dbReference>
<dbReference type="InterPro" id="IPR021812">
    <property type="entry name" value="DUF3391"/>
</dbReference>
<dbReference type="RefSeq" id="WP_134083961.1">
    <property type="nucleotide sequence ID" value="NZ_SOQX01000005.1"/>
</dbReference>
<proteinExistence type="predicted"/>
<reference evidence="2 3" key="1">
    <citation type="submission" date="2019-03" db="EMBL/GenBank/DDBJ databases">
        <title>Genomic Encyclopedia of Type Strains, Phase IV (KMG-IV): sequencing the most valuable type-strain genomes for metagenomic binning, comparative biology and taxonomic classification.</title>
        <authorList>
            <person name="Goeker M."/>
        </authorList>
    </citation>
    <scope>NUCLEOTIDE SEQUENCE [LARGE SCALE GENOMIC DNA]</scope>
    <source>
        <strain evidence="2 3">DSM 16326</strain>
    </source>
</reference>
<dbReference type="Pfam" id="PF11871">
    <property type="entry name" value="DUF3391"/>
    <property type="match status" value="1"/>
</dbReference>
<feature type="domain" description="HD-GYP" evidence="1">
    <location>
        <begin position="139"/>
        <end position="335"/>
    </location>
</feature>
<accession>A0A4R8IJD2</accession>
<protein>
    <submittedName>
        <fullName evidence="2">HD-GYP domain-containing protein (C-di-GMP phosphodiesterase class II)</fullName>
    </submittedName>
</protein>
<dbReference type="GO" id="GO:0008081">
    <property type="term" value="F:phosphoric diester hydrolase activity"/>
    <property type="evidence" value="ECO:0007669"/>
    <property type="project" value="UniProtKB-ARBA"/>
</dbReference>
<evidence type="ECO:0000313" key="2">
    <source>
        <dbReference type="EMBL" id="TDY00448.1"/>
    </source>
</evidence>
<comment type="caution">
    <text evidence="2">The sequence shown here is derived from an EMBL/GenBank/DDBJ whole genome shotgun (WGS) entry which is preliminary data.</text>
</comment>
<dbReference type="SMART" id="SM00471">
    <property type="entry name" value="HDc"/>
    <property type="match status" value="1"/>
</dbReference>
<dbReference type="PROSITE" id="PS51832">
    <property type="entry name" value="HD_GYP"/>
    <property type="match status" value="1"/>
</dbReference>
<dbReference type="OrthoDB" id="9802066at2"/>
<dbReference type="Proteomes" id="UP000294914">
    <property type="component" value="Unassembled WGS sequence"/>
</dbReference>
<dbReference type="Pfam" id="PF13487">
    <property type="entry name" value="HD_5"/>
    <property type="match status" value="1"/>
</dbReference>
<dbReference type="AlphaFoldDB" id="A0A4R8IJD2"/>